<gene>
    <name evidence="1" type="ORF">SAMN06269185_2478</name>
</gene>
<reference evidence="1 2" key="1">
    <citation type="submission" date="2017-09" db="EMBL/GenBank/DDBJ databases">
        <authorList>
            <person name="Ehlers B."/>
            <person name="Leendertz F.H."/>
        </authorList>
    </citation>
    <scope>NUCLEOTIDE SEQUENCE [LARGE SCALE GENOMIC DNA]</scope>
    <source>
        <strain evidence="1 2">DSM 27208</strain>
    </source>
</reference>
<dbReference type="EMBL" id="OBEJ01000003">
    <property type="protein sequence ID" value="SNZ15405.1"/>
    <property type="molecule type" value="Genomic_DNA"/>
</dbReference>
<proteinExistence type="predicted"/>
<evidence type="ECO:0000313" key="2">
    <source>
        <dbReference type="Proteomes" id="UP000219453"/>
    </source>
</evidence>
<dbReference type="AlphaFoldDB" id="A0A285P104"/>
<evidence type="ECO:0008006" key="3">
    <source>
        <dbReference type="Google" id="ProtNLM"/>
    </source>
</evidence>
<sequence>MKIPDRYSLENLLTALKRPSLVLSEANALGTKLNINLQDKLNYPSGTDIPGRDWDNLIILDGCRYDMYAEHCNIEGELEKCRSSGSESWEFLQNNFQGEQHHDTVYVTANPHAPKLDSDTFHAVENLLDEYWDAEHQTVRPEDVADAAIEIYQEYPDKRLIVHFMQPHFPFIGDTGDDLEHKGIDLHREGRESTDAQVWMNLKYNRADKELVWKAYRENLEVVLPHAERVMESIPGKTVITSDHGNLLGERTGPIPARGYGHPRGLHAEELREVPWHVIESSERRSITADPPVNSEDLDSEIVEQRLDNLGYK</sequence>
<keyword evidence="2" id="KW-1185">Reference proteome</keyword>
<dbReference type="SUPFAM" id="SSF53649">
    <property type="entry name" value="Alkaline phosphatase-like"/>
    <property type="match status" value="1"/>
</dbReference>
<organism evidence="1 2">
    <name type="scientific">Natronoarchaeum philippinense</name>
    <dbReference type="NCBI Taxonomy" id="558529"/>
    <lineage>
        <taxon>Archaea</taxon>
        <taxon>Methanobacteriati</taxon>
        <taxon>Methanobacteriota</taxon>
        <taxon>Stenosarchaea group</taxon>
        <taxon>Halobacteria</taxon>
        <taxon>Halobacteriales</taxon>
        <taxon>Natronoarchaeaceae</taxon>
    </lineage>
</organism>
<accession>A0A285P104</accession>
<dbReference type="Gene3D" id="3.40.720.10">
    <property type="entry name" value="Alkaline Phosphatase, subunit A"/>
    <property type="match status" value="1"/>
</dbReference>
<dbReference type="RefSeq" id="WP_097009388.1">
    <property type="nucleotide sequence ID" value="NZ_OBEJ01000003.1"/>
</dbReference>
<name>A0A285P104_NATPI</name>
<evidence type="ECO:0000313" key="1">
    <source>
        <dbReference type="EMBL" id="SNZ15405.1"/>
    </source>
</evidence>
<dbReference type="Proteomes" id="UP000219453">
    <property type="component" value="Unassembled WGS sequence"/>
</dbReference>
<dbReference type="InterPro" id="IPR017850">
    <property type="entry name" value="Alkaline_phosphatase_core_sf"/>
</dbReference>
<protein>
    <recommendedName>
        <fullName evidence="3">Sulfatase</fullName>
    </recommendedName>
</protein>